<name>A0ABY7DUN0_MYAAR</name>
<dbReference type="Pfam" id="PF00092">
    <property type="entry name" value="VWA"/>
    <property type="match status" value="1"/>
</dbReference>
<feature type="compositionally biased region" description="Basic and acidic residues" evidence="1">
    <location>
        <begin position="300"/>
        <end position="314"/>
    </location>
</feature>
<feature type="domain" description="VWFA" evidence="2">
    <location>
        <begin position="360"/>
        <end position="584"/>
    </location>
</feature>
<accession>A0ABY7DUN0</accession>
<feature type="compositionally biased region" description="Polar residues" evidence="1">
    <location>
        <begin position="183"/>
        <end position="193"/>
    </location>
</feature>
<feature type="region of interest" description="Disordered" evidence="1">
    <location>
        <begin position="172"/>
        <end position="319"/>
    </location>
</feature>
<evidence type="ECO:0000313" key="5">
    <source>
        <dbReference type="Proteomes" id="UP001164746"/>
    </source>
</evidence>
<dbReference type="Gene3D" id="3.40.50.410">
    <property type="entry name" value="von Willebrand factor, type A domain"/>
    <property type="match status" value="1"/>
</dbReference>
<dbReference type="InterPro" id="IPR037252">
    <property type="entry name" value="Mib_Herc2_sf"/>
</dbReference>
<protein>
    <submittedName>
        <fullName evidence="4">Uncharacterized protein</fullName>
    </submittedName>
</protein>
<feature type="region of interest" description="Disordered" evidence="1">
    <location>
        <begin position="794"/>
        <end position="827"/>
    </location>
</feature>
<evidence type="ECO:0000259" key="2">
    <source>
        <dbReference type="PROSITE" id="PS50234"/>
    </source>
</evidence>
<dbReference type="PROSITE" id="PS50234">
    <property type="entry name" value="VWFA"/>
    <property type="match status" value="1"/>
</dbReference>
<sequence>MPDKMLPARVIPGHVSAGFPPGESDCVPLVLHFMFWLDSLWSSPTMTPKGKFDGSSMGLLLMYVKGDRPQLQHFSTCQQLGACVEAISSDLKQIQTTSKFVLKRLNQLRDSGHGCNCKEKLQVTQTEITTVSTRVDELQSHHTSLVDTQNDIQKQINEMRARMEEMQQTLLTVQTDDSKLQKKSGQTDNGTDTVSEEYIASAYFTNGAEHSEPLHTDVETSEKGPKADLDVKPVKVDTKTNTESGTTPAPKGKNSGTTLRIETKSAEHPVSIATSTHSGDKMVGRPNFPSKPAPSANETAESKETTEGTKKDEGAEGSQVEVVRQTRKEFMLMGEPGWRSLGQTTLDEATQKMTDLEGVNAVICLDISESMATGNAWTQARTFICNYLAGLEECRREYASHGLEVQNVALVTFGHETKIQTLFTSDYNNVRNILDNLKLGGPSPMFGGLLYAMAAGWAPKRQQMMINGIMVNTKIILVTDGRPTELSLIAGPDMPDNDMDPTKASILQVVQRFDQMDIELFCIPVGDCDREFIELMSNVAEGKVKDVNYGRRLARRLHLCIKRSGFKNIQSDGISGHRTLVDHLGLSEGLLSGLLPQDPSLSEEDKEDMKEIQEDSKRNFKKVVSCVGRSGLQDIYRDVDSKTLPAVGTRVRRGPDWHWRQQDSDGPGTVIGHSSNDGRVWVEWDADANTNIYCYRNGHYDLLIVDEPRVPPPGKKVAVGCLVKPGKDGRSTGKNVWDSGVVVKMDPPKALVRWDDGKRGDYSYGEDGKYEIEFCNSSSSASGGYRLDSTPVVSRQTTNFPVGGDPKTATATPRKNKNKNKNANVNR</sequence>
<dbReference type="Proteomes" id="UP001164746">
    <property type="component" value="Chromosome 3"/>
</dbReference>
<dbReference type="EMBL" id="CP111014">
    <property type="protein sequence ID" value="WAR00297.1"/>
    <property type="molecule type" value="Genomic_DNA"/>
</dbReference>
<evidence type="ECO:0000259" key="3">
    <source>
        <dbReference type="PROSITE" id="PS51416"/>
    </source>
</evidence>
<dbReference type="SUPFAM" id="SSF159034">
    <property type="entry name" value="Mib/herc2 domain-like"/>
    <property type="match status" value="1"/>
</dbReference>
<dbReference type="SMART" id="SM00327">
    <property type="entry name" value="VWA"/>
    <property type="match status" value="1"/>
</dbReference>
<dbReference type="SUPFAM" id="SSF53300">
    <property type="entry name" value="vWA-like"/>
    <property type="match status" value="1"/>
</dbReference>
<feature type="compositionally biased region" description="Basic and acidic residues" evidence="1">
    <location>
        <begin position="209"/>
        <end position="240"/>
    </location>
</feature>
<dbReference type="InterPro" id="IPR010606">
    <property type="entry name" value="Mib_Herc2"/>
</dbReference>
<dbReference type="InterPro" id="IPR036465">
    <property type="entry name" value="vWFA_dom_sf"/>
</dbReference>
<feature type="domain" description="MIB/HERC2" evidence="3">
    <location>
        <begin position="639"/>
        <end position="708"/>
    </location>
</feature>
<dbReference type="PROSITE" id="PS51416">
    <property type="entry name" value="MIB_HERC2"/>
    <property type="match status" value="1"/>
</dbReference>
<evidence type="ECO:0000256" key="1">
    <source>
        <dbReference type="SAM" id="MobiDB-lite"/>
    </source>
</evidence>
<gene>
    <name evidence="4" type="ORF">MAR_024669</name>
</gene>
<keyword evidence="5" id="KW-1185">Reference proteome</keyword>
<dbReference type="Gene3D" id="2.30.30.40">
    <property type="entry name" value="SH3 Domains"/>
    <property type="match status" value="2"/>
</dbReference>
<dbReference type="CDD" id="cd00198">
    <property type="entry name" value="vWFA"/>
    <property type="match status" value="1"/>
</dbReference>
<proteinExistence type="predicted"/>
<dbReference type="InterPro" id="IPR002035">
    <property type="entry name" value="VWF_A"/>
</dbReference>
<organism evidence="4 5">
    <name type="scientific">Mya arenaria</name>
    <name type="common">Soft-shell clam</name>
    <dbReference type="NCBI Taxonomy" id="6604"/>
    <lineage>
        <taxon>Eukaryota</taxon>
        <taxon>Metazoa</taxon>
        <taxon>Spiralia</taxon>
        <taxon>Lophotrochozoa</taxon>
        <taxon>Mollusca</taxon>
        <taxon>Bivalvia</taxon>
        <taxon>Autobranchia</taxon>
        <taxon>Heteroconchia</taxon>
        <taxon>Euheterodonta</taxon>
        <taxon>Imparidentia</taxon>
        <taxon>Neoheterodontei</taxon>
        <taxon>Myida</taxon>
        <taxon>Myoidea</taxon>
        <taxon>Myidae</taxon>
        <taxon>Mya</taxon>
    </lineage>
</organism>
<reference evidence="4" key="1">
    <citation type="submission" date="2022-11" db="EMBL/GenBank/DDBJ databases">
        <title>Centuries of genome instability and evolution in soft-shell clam transmissible cancer (bioRxiv).</title>
        <authorList>
            <person name="Hart S.F.M."/>
            <person name="Yonemitsu M.A."/>
            <person name="Giersch R.M."/>
            <person name="Beal B.F."/>
            <person name="Arriagada G."/>
            <person name="Davis B.W."/>
            <person name="Ostrander E.A."/>
            <person name="Goff S.P."/>
            <person name="Metzger M.J."/>
        </authorList>
    </citation>
    <scope>NUCLEOTIDE SEQUENCE</scope>
    <source>
        <strain evidence="4">MELC-2E11</strain>
        <tissue evidence="4">Siphon/mantle</tissue>
    </source>
</reference>
<evidence type="ECO:0000313" key="4">
    <source>
        <dbReference type="EMBL" id="WAR00297.1"/>
    </source>
</evidence>